<name>A0A521F8W6_9BACL</name>
<dbReference type="Gene3D" id="3.30.70.240">
    <property type="match status" value="1"/>
</dbReference>
<dbReference type="InterPro" id="IPR004161">
    <property type="entry name" value="EFTu-like_2"/>
</dbReference>
<dbReference type="InterPro" id="IPR000640">
    <property type="entry name" value="EFG_V-like"/>
</dbReference>
<dbReference type="FunFam" id="3.30.70.240:FF:000002">
    <property type="entry name" value="GTP-binding protein TypA"/>
    <property type="match status" value="1"/>
</dbReference>
<dbReference type="InterPro" id="IPR042116">
    <property type="entry name" value="TypA/BipA_C"/>
</dbReference>
<dbReference type="Gene3D" id="2.40.30.10">
    <property type="entry name" value="Translation factors"/>
    <property type="match status" value="1"/>
</dbReference>
<dbReference type="InterPro" id="IPR047043">
    <property type="entry name" value="BipA_III"/>
</dbReference>
<dbReference type="HAMAP" id="MF_00849">
    <property type="entry name" value="BipA"/>
    <property type="match status" value="1"/>
</dbReference>
<keyword evidence="4" id="KW-0690">Ribosome biogenesis</keyword>
<dbReference type="GO" id="GO:0000049">
    <property type="term" value="F:tRNA binding"/>
    <property type="evidence" value="ECO:0007669"/>
    <property type="project" value="UniProtKB-KW"/>
</dbReference>
<dbReference type="RefSeq" id="WP_142506668.1">
    <property type="nucleotide sequence ID" value="NZ_FXTI01000014.1"/>
</dbReference>
<dbReference type="InterPro" id="IPR031157">
    <property type="entry name" value="G_TR_CS"/>
</dbReference>
<keyword evidence="4" id="KW-0378">Hydrolase</keyword>
<keyword evidence="4" id="KW-0694">RNA-binding</keyword>
<dbReference type="PANTHER" id="PTHR42908">
    <property type="entry name" value="TRANSLATION ELONGATION FACTOR-RELATED"/>
    <property type="match status" value="1"/>
</dbReference>
<dbReference type="GO" id="GO:0043022">
    <property type="term" value="F:ribosome binding"/>
    <property type="evidence" value="ECO:0007669"/>
    <property type="project" value="UniProtKB-UniRule"/>
</dbReference>
<evidence type="ECO:0000256" key="2">
    <source>
        <dbReference type="ARBA" id="ARBA00023134"/>
    </source>
</evidence>
<keyword evidence="7" id="KW-1185">Reference proteome</keyword>
<comment type="subunit">
    <text evidence="4">Monomer.</text>
</comment>
<dbReference type="SMART" id="SM00838">
    <property type="entry name" value="EFG_C"/>
    <property type="match status" value="1"/>
</dbReference>
<dbReference type="FunFam" id="3.40.50.300:FF:000055">
    <property type="entry name" value="GTP-binding protein TypA"/>
    <property type="match status" value="1"/>
</dbReference>
<keyword evidence="1 4" id="KW-0547">Nucleotide-binding</keyword>
<dbReference type="EMBL" id="FXTI01000014">
    <property type="protein sequence ID" value="SMO92484.1"/>
    <property type="molecule type" value="Genomic_DNA"/>
</dbReference>
<dbReference type="InterPro" id="IPR006298">
    <property type="entry name" value="BipA"/>
</dbReference>
<dbReference type="FunFam" id="2.40.50.250:FF:000001">
    <property type="entry name" value="GTP-binding protein TypA"/>
    <property type="match status" value="1"/>
</dbReference>
<dbReference type="SUPFAM" id="SSF50447">
    <property type="entry name" value="Translation proteins"/>
    <property type="match status" value="1"/>
</dbReference>
<dbReference type="Pfam" id="PF00009">
    <property type="entry name" value="GTP_EFTU"/>
    <property type="match status" value="1"/>
</dbReference>
<dbReference type="CDD" id="cd16263">
    <property type="entry name" value="BipA_III"/>
    <property type="match status" value="1"/>
</dbReference>
<dbReference type="SUPFAM" id="SSF52540">
    <property type="entry name" value="P-loop containing nucleoside triphosphate hydrolases"/>
    <property type="match status" value="1"/>
</dbReference>
<dbReference type="GO" id="GO:0019843">
    <property type="term" value="F:rRNA binding"/>
    <property type="evidence" value="ECO:0007669"/>
    <property type="project" value="UniProtKB-KW"/>
</dbReference>
<dbReference type="Pfam" id="PF00679">
    <property type="entry name" value="EFG_C"/>
    <property type="match status" value="1"/>
</dbReference>
<dbReference type="OrthoDB" id="9804431at2"/>
<feature type="domain" description="Tr-type G" evidence="5">
    <location>
        <begin position="4"/>
        <end position="200"/>
    </location>
</feature>
<evidence type="ECO:0000313" key="6">
    <source>
        <dbReference type="EMBL" id="SMO92484.1"/>
    </source>
</evidence>
<comment type="subcellular location">
    <subcellularLocation>
        <location evidence="4">Cytoplasm</location>
    </subcellularLocation>
    <text evidence="4">Binds to ribosomes.</text>
</comment>
<dbReference type="NCBIfam" id="TIGR00231">
    <property type="entry name" value="small_GTP"/>
    <property type="match status" value="1"/>
</dbReference>
<keyword evidence="2 4" id="KW-0342">GTP-binding</keyword>
<dbReference type="GO" id="GO:0009409">
    <property type="term" value="P:response to cold"/>
    <property type="evidence" value="ECO:0007669"/>
    <property type="project" value="UniProtKB-ARBA"/>
</dbReference>
<dbReference type="FunFam" id="3.30.70.870:FF:000003">
    <property type="entry name" value="GTP-binding protein TypA"/>
    <property type="match status" value="1"/>
</dbReference>
<dbReference type="GO" id="GO:0000027">
    <property type="term" value="P:ribosomal large subunit assembly"/>
    <property type="evidence" value="ECO:0007669"/>
    <property type="project" value="UniProtKB-UniRule"/>
</dbReference>
<accession>A0A521F8W6</accession>
<keyword evidence="4" id="KW-0820">tRNA-binding</keyword>
<dbReference type="PANTHER" id="PTHR42908:SF8">
    <property type="entry name" value="TR-TYPE G DOMAIN-CONTAINING PROTEIN"/>
    <property type="match status" value="1"/>
</dbReference>
<dbReference type="PRINTS" id="PR00315">
    <property type="entry name" value="ELONGATNFCT"/>
</dbReference>
<dbReference type="InterPro" id="IPR005225">
    <property type="entry name" value="Small_GTP-bd"/>
</dbReference>
<comment type="similarity">
    <text evidence="4">Belongs to the TRAFAC class translation factor GTPase superfamily. Classic translation factor GTPase family. BipA subfamily.</text>
</comment>
<dbReference type="InterPro" id="IPR000795">
    <property type="entry name" value="T_Tr_GTP-bd_dom"/>
</dbReference>
<dbReference type="InterPro" id="IPR027417">
    <property type="entry name" value="P-loop_NTPase"/>
</dbReference>
<dbReference type="GO" id="GO:0005525">
    <property type="term" value="F:GTP binding"/>
    <property type="evidence" value="ECO:0007669"/>
    <property type="project" value="UniProtKB-UniRule"/>
</dbReference>
<dbReference type="SUPFAM" id="SSF54980">
    <property type="entry name" value="EF-G C-terminal domain-like"/>
    <property type="match status" value="2"/>
</dbReference>
<protein>
    <recommendedName>
        <fullName evidence="4">Large ribosomal subunit assembly factor BipA</fullName>
        <ecNumber evidence="4">3.6.5.-</ecNumber>
    </recommendedName>
    <alternativeName>
        <fullName evidence="4">GTP-binding protein BipA</fullName>
    </alternativeName>
</protein>
<dbReference type="InterPro" id="IPR035647">
    <property type="entry name" value="EFG_III/V"/>
</dbReference>
<proteinExistence type="inferred from homology"/>
<dbReference type="CDD" id="cd03691">
    <property type="entry name" value="BipA_TypA_II"/>
    <property type="match status" value="1"/>
</dbReference>
<dbReference type="PROSITE" id="PS51722">
    <property type="entry name" value="G_TR_2"/>
    <property type="match status" value="1"/>
</dbReference>
<dbReference type="InterPro" id="IPR047042">
    <property type="entry name" value="BipA_II"/>
</dbReference>
<dbReference type="GO" id="GO:0003924">
    <property type="term" value="F:GTPase activity"/>
    <property type="evidence" value="ECO:0007669"/>
    <property type="project" value="UniProtKB-UniRule"/>
</dbReference>
<dbReference type="EC" id="3.6.5.-" evidence="4"/>
<feature type="binding site" evidence="4">
    <location>
        <begin position="129"/>
        <end position="132"/>
    </location>
    <ligand>
        <name>GTP</name>
        <dbReference type="ChEBI" id="CHEBI:37565"/>
    </ligand>
</feature>
<dbReference type="GO" id="GO:0005829">
    <property type="term" value="C:cytosol"/>
    <property type="evidence" value="ECO:0007669"/>
    <property type="project" value="TreeGrafter"/>
</dbReference>
<gene>
    <name evidence="4" type="primary">bipA</name>
    <name evidence="6" type="ORF">SAMN06264849_11484</name>
</gene>
<comment type="function">
    <text evidence="4">A 50S ribosomal subunit assembly protein with GTPase activity, required for 50S subunit assembly at low temperatures, may also play a role in translation. Binds GTP and analogs. Binds the 70S ribosome between the 30S and 50S subunits, in a similar position as ribosome-bound EF-G; it contacts a number of ribosomal proteins, both rRNAs and the A-site tRNA.</text>
</comment>
<dbReference type="GO" id="GO:0010467">
    <property type="term" value="P:gene expression"/>
    <property type="evidence" value="ECO:0007669"/>
    <property type="project" value="UniProtKB-ARBA"/>
</dbReference>
<dbReference type="InterPro" id="IPR035651">
    <property type="entry name" value="BipA_V"/>
</dbReference>
<dbReference type="CDD" id="cd01891">
    <property type="entry name" value="TypA_BipA"/>
    <property type="match status" value="1"/>
</dbReference>
<dbReference type="CDD" id="cd03710">
    <property type="entry name" value="BipA_TypA_C"/>
    <property type="match status" value="1"/>
</dbReference>
<dbReference type="InterPro" id="IPR009000">
    <property type="entry name" value="Transl_B-barrel_sf"/>
</dbReference>
<dbReference type="Pfam" id="PF21018">
    <property type="entry name" value="BipA_C"/>
    <property type="match status" value="1"/>
</dbReference>
<dbReference type="Gene3D" id="3.30.70.870">
    <property type="entry name" value="Elongation Factor G (Translational Gtpase), domain 3"/>
    <property type="match status" value="1"/>
</dbReference>
<dbReference type="AlphaFoldDB" id="A0A521F8W6"/>
<keyword evidence="4" id="KW-0699">rRNA-binding</keyword>
<keyword evidence="4" id="KW-0963">Cytoplasm</keyword>
<organism evidence="6 7">
    <name type="scientific">Melghirimyces algeriensis</name>
    <dbReference type="NCBI Taxonomy" id="910412"/>
    <lineage>
        <taxon>Bacteria</taxon>
        <taxon>Bacillati</taxon>
        <taxon>Bacillota</taxon>
        <taxon>Bacilli</taxon>
        <taxon>Bacillales</taxon>
        <taxon>Thermoactinomycetaceae</taxon>
        <taxon>Melghirimyces</taxon>
    </lineage>
</organism>
<reference evidence="6 7" key="1">
    <citation type="submission" date="2017-05" db="EMBL/GenBank/DDBJ databases">
        <authorList>
            <person name="Varghese N."/>
            <person name="Submissions S."/>
        </authorList>
    </citation>
    <scope>NUCLEOTIDE SEQUENCE [LARGE SCALE GENOMIC DNA]</scope>
    <source>
        <strain evidence="6 7">DSM 45474</strain>
    </source>
</reference>
<dbReference type="Gene3D" id="3.40.50.300">
    <property type="entry name" value="P-loop containing nucleotide triphosphate hydrolases"/>
    <property type="match status" value="1"/>
</dbReference>
<dbReference type="InterPro" id="IPR047041">
    <property type="entry name" value="BipA_GTP-bd_dom"/>
</dbReference>
<dbReference type="InterPro" id="IPR048876">
    <property type="entry name" value="BipA_C"/>
</dbReference>
<dbReference type="FunFam" id="2.40.30.10:FF:000016">
    <property type="entry name" value="GTP-binding protein TypA"/>
    <property type="match status" value="1"/>
</dbReference>
<dbReference type="Pfam" id="PF03144">
    <property type="entry name" value="GTP_EFTU_D2"/>
    <property type="match status" value="1"/>
</dbReference>
<dbReference type="PROSITE" id="PS00301">
    <property type="entry name" value="G_TR_1"/>
    <property type="match status" value="1"/>
</dbReference>
<dbReference type="Proteomes" id="UP000315636">
    <property type="component" value="Unassembled WGS sequence"/>
</dbReference>
<comment type="catalytic activity">
    <reaction evidence="3 4">
        <text>GTP + H2O = GDP + phosphate + H(+)</text>
        <dbReference type="Rhea" id="RHEA:19669"/>
        <dbReference type="ChEBI" id="CHEBI:15377"/>
        <dbReference type="ChEBI" id="CHEBI:15378"/>
        <dbReference type="ChEBI" id="CHEBI:37565"/>
        <dbReference type="ChEBI" id="CHEBI:43474"/>
        <dbReference type="ChEBI" id="CHEBI:58189"/>
    </reaction>
</comment>
<sequence length="608" mass="68569">MNANQIRNIAIIAHVDHGKTTLVDAMLKQSRIFRENQQVEERVMDSNDLERERGITILSKNTAVHYQGVKINIVDTPGHADFGGEVERVMNMVDGVLLLVDSVEGPMPQTKFVLRHALERGHKVIVVVNKIDRPNARPNYVIDTTFDLFVDLGATEEQAEFPVIYTNALTGQSGLSPDEMTDSLMPLFEQILEYLPYPQVEPNAPLQLQATLMGYDEYKGKIVIGKLNSGTIQKNQQVLRIDRDGNHQSLKVTQVFTHEGLKRVKVDQAQAGEIIALTGLGNVGIGDTITDPEHPKPLPPIKVEEPTLHVTFGVNTSPFAGREGEFVTSRKLRERLYMEAEKDVALRVEDTDSPDTFLVAGRGELHLGILIENMRREGYEFEVSKPEVILKKINEKWHEPVEIVEVEVSEEFQGSVVELLGQRKGQMVDMELKDGSVHYTYRVPTRGLIGFRQQFLTATRGEGLIHTLFGGYEPHFGHIHTRDHGSLVAWEPGEATSYGLHAAQERGTLFIKPNTEVYEGMVIGQHIRENDLDVNVCKKKQLTNFRAAGSDDSLRLEPPKNLSLDDALEYLAEDELLEVTPKDYRIRKRILPKNQRRRYQKQGGRVKS</sequence>
<evidence type="ECO:0000256" key="4">
    <source>
        <dbReference type="HAMAP-Rule" id="MF_00849"/>
    </source>
</evidence>
<feature type="binding site" evidence="4">
    <location>
        <begin position="16"/>
        <end position="21"/>
    </location>
    <ligand>
        <name>GTP</name>
        <dbReference type="ChEBI" id="CHEBI:37565"/>
    </ligand>
</feature>
<dbReference type="NCBIfam" id="TIGR01394">
    <property type="entry name" value="TypA_BipA"/>
    <property type="match status" value="1"/>
</dbReference>
<evidence type="ECO:0000313" key="7">
    <source>
        <dbReference type="Proteomes" id="UP000315636"/>
    </source>
</evidence>
<evidence type="ECO:0000256" key="1">
    <source>
        <dbReference type="ARBA" id="ARBA00022741"/>
    </source>
</evidence>
<evidence type="ECO:0000256" key="3">
    <source>
        <dbReference type="ARBA" id="ARBA00048548"/>
    </source>
</evidence>
<dbReference type="GO" id="GO:1990904">
    <property type="term" value="C:ribonucleoprotein complex"/>
    <property type="evidence" value="ECO:0007669"/>
    <property type="project" value="TreeGrafter"/>
</dbReference>
<evidence type="ECO:0000259" key="5">
    <source>
        <dbReference type="PROSITE" id="PS51722"/>
    </source>
</evidence>
<dbReference type="Gene3D" id="2.40.50.250">
    <property type="entry name" value="bipa protein"/>
    <property type="match status" value="1"/>
</dbReference>